<sequence>MSVASFSREQDARSFSGWFLVEYIYVHITRALVMGAKQNNPVVKRMEDFMSDPTVVSREEWLAAREELLKKEKELTYAKDQLAATRRKLPMVKIEKGYVFEGPNGKVSLLL</sequence>
<proteinExistence type="predicted"/>
<evidence type="ECO:0000313" key="2">
    <source>
        <dbReference type="Proteomes" id="UP000287224"/>
    </source>
</evidence>
<reference evidence="2" key="1">
    <citation type="submission" date="2018-12" db="EMBL/GenBank/DDBJ databases">
        <title>Tengunoibacter tsumagoiensis gen. nov., sp. nov., Dictyobacter kobayashii sp. nov., D. alpinus sp. nov., and D. joshuensis sp. nov. and description of Dictyobacteraceae fam. nov. within the order Ktedonobacterales isolated from Tengu-no-mugimeshi.</title>
        <authorList>
            <person name="Wang C.M."/>
            <person name="Zheng Y."/>
            <person name="Sakai Y."/>
            <person name="Toyoda A."/>
            <person name="Minakuchi Y."/>
            <person name="Abe K."/>
            <person name="Yokota A."/>
            <person name="Yabe S."/>
        </authorList>
    </citation>
    <scope>NUCLEOTIDE SEQUENCE [LARGE SCALE GENOMIC DNA]</scope>
    <source>
        <strain evidence="2">S-27</strain>
    </source>
</reference>
<dbReference type="AlphaFoldDB" id="A0A401ZTH3"/>
<organism evidence="1 2">
    <name type="scientific">Dictyobacter aurantiacus</name>
    <dbReference type="NCBI Taxonomy" id="1936993"/>
    <lineage>
        <taxon>Bacteria</taxon>
        <taxon>Bacillati</taxon>
        <taxon>Chloroflexota</taxon>
        <taxon>Ktedonobacteria</taxon>
        <taxon>Ktedonobacterales</taxon>
        <taxon>Dictyobacteraceae</taxon>
        <taxon>Dictyobacter</taxon>
    </lineage>
</organism>
<dbReference type="Proteomes" id="UP000287224">
    <property type="component" value="Unassembled WGS sequence"/>
</dbReference>
<comment type="caution">
    <text evidence="1">The sequence shown here is derived from an EMBL/GenBank/DDBJ whole genome shotgun (WGS) entry which is preliminary data.</text>
</comment>
<evidence type="ECO:0000313" key="1">
    <source>
        <dbReference type="EMBL" id="GCE10102.1"/>
    </source>
</evidence>
<name>A0A401ZTH3_9CHLR</name>
<accession>A0A401ZTH3</accession>
<keyword evidence="2" id="KW-1185">Reference proteome</keyword>
<dbReference type="InterPro" id="IPR010296">
    <property type="entry name" value="DUF899_thioredox"/>
</dbReference>
<protein>
    <submittedName>
        <fullName evidence="1">Uncharacterized protein</fullName>
    </submittedName>
</protein>
<dbReference type="EMBL" id="BIFQ01000002">
    <property type="protein sequence ID" value="GCE10102.1"/>
    <property type="molecule type" value="Genomic_DNA"/>
</dbReference>
<gene>
    <name evidence="1" type="ORF">KDAU_74310</name>
</gene>
<dbReference type="Pfam" id="PF05988">
    <property type="entry name" value="DUF899"/>
    <property type="match status" value="1"/>
</dbReference>